<evidence type="ECO:0000256" key="1">
    <source>
        <dbReference type="SAM" id="Coils"/>
    </source>
</evidence>
<keyword evidence="2" id="KW-1133">Transmembrane helix</keyword>
<reference evidence="4 5" key="1">
    <citation type="submission" date="2017-07" db="EMBL/GenBank/DDBJ databases">
        <title>Complete Genome Sequence of the cosmetic ferment Vitreoscilla filiformis (ATCC15551).</title>
        <authorList>
            <person name="Contreras S."/>
            <person name="Sagory-Zalkind P."/>
            <person name="Blanquart H."/>
            <person name="Iltis A."/>
            <person name="Morand S.C."/>
        </authorList>
    </citation>
    <scope>NUCLEOTIDE SEQUENCE [LARGE SCALE GENOMIC DNA]</scope>
    <source>
        <strain evidence="4 5">ATCC 15551</strain>
    </source>
</reference>
<dbReference type="PANTHER" id="PTHR30386:SF28">
    <property type="entry name" value="EXPORTED PROTEIN"/>
    <property type="match status" value="1"/>
</dbReference>
<keyword evidence="1" id="KW-0175">Coiled coil</keyword>
<dbReference type="SUPFAM" id="SSF51230">
    <property type="entry name" value="Single hybrid motif"/>
    <property type="match status" value="1"/>
</dbReference>
<feature type="transmembrane region" description="Helical" evidence="2">
    <location>
        <begin position="28"/>
        <end position="49"/>
    </location>
</feature>
<dbReference type="InterPro" id="IPR050739">
    <property type="entry name" value="MFP"/>
</dbReference>
<dbReference type="KEGG" id="vff:VITFI_CDS0037"/>
<accession>A0A221K9Y2</accession>
<dbReference type="Pfam" id="PF26002">
    <property type="entry name" value="Beta-barrel_AprE"/>
    <property type="match status" value="1"/>
</dbReference>
<dbReference type="PRINTS" id="PR01490">
    <property type="entry name" value="RTXTOXIND"/>
</dbReference>
<proteinExistence type="predicted"/>
<protein>
    <recommendedName>
        <fullName evidence="3">AprE-like beta-barrel domain-containing protein</fullName>
    </recommendedName>
</protein>
<evidence type="ECO:0000313" key="5">
    <source>
        <dbReference type="Proteomes" id="UP000199729"/>
    </source>
</evidence>
<evidence type="ECO:0000256" key="2">
    <source>
        <dbReference type="SAM" id="Phobius"/>
    </source>
</evidence>
<keyword evidence="2" id="KW-0812">Transmembrane</keyword>
<dbReference type="Gene3D" id="2.40.50.100">
    <property type="match status" value="1"/>
</dbReference>
<gene>
    <name evidence="4" type="ORF">VITFI_CDS0037</name>
</gene>
<dbReference type="Proteomes" id="UP000199729">
    <property type="component" value="Chromosome"/>
</dbReference>
<dbReference type="OrthoDB" id="9775513at2"/>
<organism evidence="4 5">
    <name type="scientific">Vitreoscilla filiformis</name>
    <dbReference type="NCBI Taxonomy" id="63"/>
    <lineage>
        <taxon>Bacteria</taxon>
        <taxon>Pseudomonadati</taxon>
        <taxon>Pseudomonadota</taxon>
        <taxon>Betaproteobacteria</taxon>
        <taxon>Neisseriales</taxon>
        <taxon>Neisseriaceae</taxon>
        <taxon>Vitreoscilla</taxon>
    </lineage>
</organism>
<keyword evidence="2" id="KW-0472">Membrane</keyword>
<feature type="domain" description="AprE-like beta-barrel" evidence="3">
    <location>
        <begin position="307"/>
        <end position="397"/>
    </location>
</feature>
<feature type="coiled-coil region" evidence="1">
    <location>
        <begin position="163"/>
        <end position="228"/>
    </location>
</feature>
<dbReference type="InterPro" id="IPR058982">
    <property type="entry name" value="Beta-barrel_AprE"/>
</dbReference>
<dbReference type="EMBL" id="CP022423">
    <property type="protein sequence ID" value="ASM75816.1"/>
    <property type="molecule type" value="Genomic_DNA"/>
</dbReference>
<evidence type="ECO:0000259" key="3">
    <source>
        <dbReference type="Pfam" id="PF26002"/>
    </source>
</evidence>
<keyword evidence="5" id="KW-1185">Reference proteome</keyword>
<dbReference type="AlphaFoldDB" id="A0A221K9Y2"/>
<evidence type="ECO:0000313" key="4">
    <source>
        <dbReference type="EMBL" id="ASM75816.1"/>
    </source>
</evidence>
<dbReference type="RefSeq" id="WP_089415279.1">
    <property type="nucleotide sequence ID" value="NZ_CP022423.1"/>
</dbReference>
<dbReference type="PANTHER" id="PTHR30386">
    <property type="entry name" value="MEMBRANE FUSION SUBUNIT OF EMRAB-TOLC MULTIDRUG EFFLUX PUMP"/>
    <property type="match status" value="1"/>
</dbReference>
<name>A0A221K9Y2_VITFI</name>
<dbReference type="Gene3D" id="2.40.30.170">
    <property type="match status" value="1"/>
</dbReference>
<sequence length="416" mass="46166">MTLFREESLHSHRQSWLGAIHVMQPLGLVWLTFGVLATLVAASTFFFYAEVGRRVTLTGVLLPDKGLVRVTAPADGTLLALSVQEDQTVLRGQPLLTLLEVPSSTGAGARLGVQETIEARARSLAEAARQTTSLLALKQTAARERLAVLAKELVQWETQARWLQQRLGLAQQAQERLRQLREQQFASEAQEQAQAETVLGLRADLAAIERQRQALLREQRELEAELRQAPLQTAQQVGEFERSRDELREQSLRADAAWLGQQPVLAPLAAQVSHLPVSVGQSVNQGNVLAWLTPQGAQLQALLYAPSRAIGLLRAGQEVRLRVQAFAYQRYGWLRGRIQRVAQAPARDDELWPVATSPDAAREPLYRVTVTLERQTMSNPAGGTLPLRTGMLLDADVLLERRTLFAWAFESLPMGR</sequence>
<dbReference type="InterPro" id="IPR011053">
    <property type="entry name" value="Single_hybrid_motif"/>
</dbReference>